<keyword evidence="1" id="KW-0378">Hydrolase</keyword>
<dbReference type="PANTHER" id="PTHR43156:SF2">
    <property type="entry name" value="STAGE II SPORULATION PROTEIN E"/>
    <property type="match status" value="1"/>
</dbReference>
<dbReference type="InterPro" id="IPR036457">
    <property type="entry name" value="PPM-type-like_dom_sf"/>
</dbReference>
<dbReference type="PROSITE" id="PS50110">
    <property type="entry name" value="RESPONSE_REGULATORY"/>
    <property type="match status" value="1"/>
</dbReference>
<evidence type="ECO:0000313" key="3">
    <source>
        <dbReference type="EMBL" id="VAX16912.1"/>
    </source>
</evidence>
<dbReference type="SUPFAM" id="SSF52172">
    <property type="entry name" value="CheY-like"/>
    <property type="match status" value="1"/>
</dbReference>
<dbReference type="Gene3D" id="3.60.40.10">
    <property type="entry name" value="PPM-type phosphatase domain"/>
    <property type="match status" value="1"/>
</dbReference>
<dbReference type="InterPro" id="IPR001789">
    <property type="entry name" value="Sig_transdc_resp-reg_receiver"/>
</dbReference>
<dbReference type="AlphaFoldDB" id="A0A3B1BLA3"/>
<dbReference type="EMBL" id="UOGB01000072">
    <property type="protein sequence ID" value="VAX16912.1"/>
    <property type="molecule type" value="Genomic_DNA"/>
</dbReference>
<dbReference type="SMART" id="SM00331">
    <property type="entry name" value="PP2C_SIG"/>
    <property type="match status" value="1"/>
</dbReference>
<sequence length="376" mass="41792">MAKILAVDDVEDNIFLLKMILESHGHQVYTALNGKEALELAEENPVDLILLDLMMPDMDGMEAARRLKSMEMTRHVPIILLTAKKKEVHDVVEALQSGADEYITKPFNETELIARVGSMLRMKTLYDQVASAHKMMEEDLSTAQYVQKTLLPVKFPYPDKIKVCAHYEATSSLGGDYYDVIDYGDGKVGALVADVSGHGASAALIMSMIKTIMMSSIDSSATPIKLTHLLNKRIIGMIPEERYFTMFLAIADLNEGKLSYVRAGHPYPFLLRKQSKSVEKLDAEGDLIAMFGKITVKQSEVEIKPGDRLIAYSDGLIEAVDFNDKMYGINRLVKELGSSFAMESDELLNHLVKSVNDFSGGRSNDDDVAVLIIEFL</sequence>
<reference evidence="3" key="1">
    <citation type="submission" date="2018-06" db="EMBL/GenBank/DDBJ databases">
        <authorList>
            <person name="Zhirakovskaya E."/>
        </authorList>
    </citation>
    <scope>NUCLEOTIDE SEQUENCE</scope>
</reference>
<dbReference type="Pfam" id="PF00072">
    <property type="entry name" value="Response_reg"/>
    <property type="match status" value="1"/>
</dbReference>
<feature type="domain" description="Response regulatory" evidence="2">
    <location>
        <begin position="3"/>
        <end position="120"/>
    </location>
</feature>
<evidence type="ECO:0000256" key="1">
    <source>
        <dbReference type="ARBA" id="ARBA00022801"/>
    </source>
</evidence>
<dbReference type="PANTHER" id="PTHR43156">
    <property type="entry name" value="STAGE II SPORULATION PROTEIN E-RELATED"/>
    <property type="match status" value="1"/>
</dbReference>
<dbReference type="GO" id="GO:0000160">
    <property type="term" value="P:phosphorelay signal transduction system"/>
    <property type="evidence" value="ECO:0007669"/>
    <property type="project" value="InterPro"/>
</dbReference>
<dbReference type="SMART" id="SM00448">
    <property type="entry name" value="REC"/>
    <property type="match status" value="1"/>
</dbReference>
<gene>
    <name evidence="3" type="ORF">MNBD_NITROSPINAE03-1570</name>
</gene>
<organism evidence="3">
    <name type="scientific">hydrothermal vent metagenome</name>
    <dbReference type="NCBI Taxonomy" id="652676"/>
    <lineage>
        <taxon>unclassified sequences</taxon>
        <taxon>metagenomes</taxon>
        <taxon>ecological metagenomes</taxon>
    </lineage>
</organism>
<dbReference type="InterPro" id="IPR011006">
    <property type="entry name" value="CheY-like_superfamily"/>
</dbReference>
<evidence type="ECO:0000259" key="2">
    <source>
        <dbReference type="PROSITE" id="PS50110"/>
    </source>
</evidence>
<dbReference type="SUPFAM" id="SSF81606">
    <property type="entry name" value="PP2C-like"/>
    <property type="match status" value="1"/>
</dbReference>
<name>A0A3B1BLA3_9ZZZZ</name>
<dbReference type="Pfam" id="PF07228">
    <property type="entry name" value="SpoIIE"/>
    <property type="match status" value="1"/>
</dbReference>
<proteinExistence type="predicted"/>
<protein>
    <submittedName>
        <fullName evidence="3">Serine phosphatase RsbU, regulator of sigma subunit</fullName>
    </submittedName>
</protein>
<dbReference type="GO" id="GO:0016791">
    <property type="term" value="F:phosphatase activity"/>
    <property type="evidence" value="ECO:0007669"/>
    <property type="project" value="TreeGrafter"/>
</dbReference>
<dbReference type="InterPro" id="IPR052016">
    <property type="entry name" value="Bact_Sigma-Reg"/>
</dbReference>
<dbReference type="InterPro" id="IPR001932">
    <property type="entry name" value="PPM-type_phosphatase-like_dom"/>
</dbReference>
<dbReference type="Gene3D" id="3.40.50.2300">
    <property type="match status" value="1"/>
</dbReference>
<accession>A0A3B1BLA3</accession>